<evidence type="ECO:0000256" key="1">
    <source>
        <dbReference type="SAM" id="SignalP"/>
    </source>
</evidence>
<accession>A0A2B7XV28</accession>
<organism evidence="2 3">
    <name type="scientific">Helicocarpus griseus UAMH5409</name>
    <dbReference type="NCBI Taxonomy" id="1447875"/>
    <lineage>
        <taxon>Eukaryota</taxon>
        <taxon>Fungi</taxon>
        <taxon>Dikarya</taxon>
        <taxon>Ascomycota</taxon>
        <taxon>Pezizomycotina</taxon>
        <taxon>Eurotiomycetes</taxon>
        <taxon>Eurotiomycetidae</taxon>
        <taxon>Onygenales</taxon>
        <taxon>Ajellomycetaceae</taxon>
        <taxon>Helicocarpus</taxon>
    </lineage>
</organism>
<reference evidence="2 3" key="1">
    <citation type="submission" date="2017-10" db="EMBL/GenBank/DDBJ databases">
        <title>Comparative genomics in systemic dimorphic fungi from Ajellomycetaceae.</title>
        <authorList>
            <person name="Munoz J.F."/>
            <person name="Mcewen J.G."/>
            <person name="Clay O.K."/>
            <person name="Cuomo C.A."/>
        </authorList>
    </citation>
    <scope>NUCLEOTIDE SEQUENCE [LARGE SCALE GENOMIC DNA]</scope>
    <source>
        <strain evidence="2 3">UAMH5409</strain>
    </source>
</reference>
<proteinExistence type="predicted"/>
<sequence length="124" mass="13355">MKQARRWLAAWYFLSFAEQKLGERGLSGCHCDCEGGEFDGGIAQDASFEEQADKWLVAENECGEGYWDGVYGLRVRAPAVLVQQFAGGMNVPGLGGMEEDGGVVHAYALEDAGVQTVRAGGVYD</sequence>
<feature type="chain" id="PRO_5013038636" evidence="1">
    <location>
        <begin position="23"/>
        <end position="124"/>
    </location>
</feature>
<keyword evidence="3" id="KW-1185">Reference proteome</keyword>
<protein>
    <submittedName>
        <fullName evidence="2">Uncharacterized protein</fullName>
    </submittedName>
</protein>
<gene>
    <name evidence="2" type="ORF">AJ79_04129</name>
</gene>
<dbReference type="EMBL" id="PDNB01000055">
    <property type="protein sequence ID" value="PGH12631.1"/>
    <property type="molecule type" value="Genomic_DNA"/>
</dbReference>
<evidence type="ECO:0000313" key="2">
    <source>
        <dbReference type="EMBL" id="PGH12631.1"/>
    </source>
</evidence>
<feature type="signal peptide" evidence="1">
    <location>
        <begin position="1"/>
        <end position="22"/>
    </location>
</feature>
<name>A0A2B7XV28_9EURO</name>
<dbReference type="Proteomes" id="UP000223968">
    <property type="component" value="Unassembled WGS sequence"/>
</dbReference>
<keyword evidence="1" id="KW-0732">Signal</keyword>
<evidence type="ECO:0000313" key="3">
    <source>
        <dbReference type="Proteomes" id="UP000223968"/>
    </source>
</evidence>
<dbReference type="AlphaFoldDB" id="A0A2B7XV28"/>
<comment type="caution">
    <text evidence="2">The sequence shown here is derived from an EMBL/GenBank/DDBJ whole genome shotgun (WGS) entry which is preliminary data.</text>
</comment>